<evidence type="ECO:0000313" key="2">
    <source>
        <dbReference type="EMBL" id="MBL7626487.1"/>
    </source>
</evidence>
<sequence>MHRLDIGAETGAHPRVLLLAPPGGSDGVRRYLATAEERLSAGGAEVHRVDQRGRAAGRGRARFAVAALRAARRLAPVDAVVAGHPRLIPLAAAVATAGRARRAPVVFYGTDGNLRRLGRALLARHRALHPLAASSYGAGALSGLGLAPVLRPGVAPAWRATLLAAGARAGRPPETRPTSGQRAQPGLARPAQTLLTVLRLDGAEWADRGMPALLAALPAVRDAVGPVRLVIAGRGPATAAPRRAAAAIAGVELVESPDDATLAGLYATADLFVLAARTRPGQAAEDYGLLLTEAQLAGCPVVGPVSGGARDTYVDGVTGVTPGDESPEALAAVLVDLLTDRARLARMRRRAAEWARMATEPAEHTRAVFTAVLGTAPVQPAVAEVLPGRSAAGPHAAATQPTMTAPTVPRPVVTGPAVTGPGAPGPAQARPVTPLPRRPAARVWPARDEDLAFGSDDAASEEGVVDDLADGGEADRDWRGGVETDDLADR</sequence>
<feature type="compositionally biased region" description="Basic and acidic residues" evidence="1">
    <location>
        <begin position="473"/>
        <end position="490"/>
    </location>
</feature>
<accession>A0A937RB28</accession>
<proteinExistence type="predicted"/>
<feature type="region of interest" description="Disordered" evidence="1">
    <location>
        <begin position="167"/>
        <end position="186"/>
    </location>
</feature>
<feature type="compositionally biased region" description="Acidic residues" evidence="1">
    <location>
        <begin position="458"/>
        <end position="472"/>
    </location>
</feature>
<dbReference type="Proteomes" id="UP000604475">
    <property type="component" value="Unassembled WGS sequence"/>
</dbReference>
<feature type="compositionally biased region" description="Low complexity" evidence="1">
    <location>
        <begin position="415"/>
        <end position="432"/>
    </location>
</feature>
<dbReference type="AlphaFoldDB" id="A0A937RB28"/>
<feature type="region of interest" description="Disordered" evidence="1">
    <location>
        <begin position="449"/>
        <end position="490"/>
    </location>
</feature>
<evidence type="ECO:0000313" key="3">
    <source>
        <dbReference type="Proteomes" id="UP000604475"/>
    </source>
</evidence>
<reference evidence="2" key="1">
    <citation type="submission" date="2020-12" db="EMBL/GenBank/DDBJ databases">
        <title>Genomic characterization of non-nitrogen-fixing Frankia strains.</title>
        <authorList>
            <person name="Carlos-Shanley C."/>
            <person name="Guerra T."/>
            <person name="Hahn D."/>
        </authorList>
    </citation>
    <scope>NUCLEOTIDE SEQUENCE</scope>
    <source>
        <strain evidence="2">CN6</strain>
    </source>
</reference>
<dbReference type="SUPFAM" id="SSF53756">
    <property type="entry name" value="UDP-Glycosyltransferase/glycogen phosphorylase"/>
    <property type="match status" value="1"/>
</dbReference>
<gene>
    <name evidence="2" type="ORF">I7412_04720</name>
</gene>
<name>A0A937RB28_9ACTN</name>
<dbReference type="Pfam" id="PF13692">
    <property type="entry name" value="Glyco_trans_1_4"/>
    <property type="match status" value="1"/>
</dbReference>
<feature type="region of interest" description="Disordered" evidence="1">
    <location>
        <begin position="415"/>
        <end position="437"/>
    </location>
</feature>
<dbReference type="GO" id="GO:0016758">
    <property type="term" value="F:hexosyltransferase activity"/>
    <property type="evidence" value="ECO:0007669"/>
    <property type="project" value="TreeGrafter"/>
</dbReference>
<protein>
    <submittedName>
        <fullName evidence="2">Glycosyltransferase</fullName>
    </submittedName>
</protein>
<organism evidence="2 3">
    <name type="scientific">Frankia nepalensis</name>
    <dbReference type="NCBI Taxonomy" id="1836974"/>
    <lineage>
        <taxon>Bacteria</taxon>
        <taxon>Bacillati</taxon>
        <taxon>Actinomycetota</taxon>
        <taxon>Actinomycetes</taxon>
        <taxon>Frankiales</taxon>
        <taxon>Frankiaceae</taxon>
        <taxon>Frankia</taxon>
    </lineage>
</organism>
<dbReference type="RefSeq" id="WP_203007749.1">
    <property type="nucleotide sequence ID" value="NZ_JADWYU010000168.1"/>
</dbReference>
<keyword evidence="3" id="KW-1185">Reference proteome</keyword>
<dbReference type="Gene3D" id="3.40.50.2000">
    <property type="entry name" value="Glycogen Phosphorylase B"/>
    <property type="match status" value="2"/>
</dbReference>
<dbReference type="CDD" id="cd03801">
    <property type="entry name" value="GT4_PimA-like"/>
    <property type="match status" value="1"/>
</dbReference>
<evidence type="ECO:0000256" key="1">
    <source>
        <dbReference type="SAM" id="MobiDB-lite"/>
    </source>
</evidence>
<dbReference type="PANTHER" id="PTHR45947">
    <property type="entry name" value="SULFOQUINOVOSYL TRANSFERASE SQD2"/>
    <property type="match status" value="1"/>
</dbReference>
<dbReference type="PANTHER" id="PTHR45947:SF3">
    <property type="entry name" value="SULFOQUINOVOSYL TRANSFERASE SQD2"/>
    <property type="match status" value="1"/>
</dbReference>
<dbReference type="InterPro" id="IPR050194">
    <property type="entry name" value="Glycosyltransferase_grp1"/>
</dbReference>
<dbReference type="EMBL" id="JAEACQ010000137">
    <property type="protein sequence ID" value="MBL7626487.1"/>
    <property type="molecule type" value="Genomic_DNA"/>
</dbReference>
<comment type="caution">
    <text evidence="2">The sequence shown here is derived from an EMBL/GenBank/DDBJ whole genome shotgun (WGS) entry which is preliminary data.</text>
</comment>